<accession>T1HCR0</accession>
<name>T1HCR0_RHOPR</name>
<sequence>MEDEEYREPENQSQWTLLPDLVIEKIFSYLTMRERYYASMVCRRWHHAFYLPYAWYIFSFDETTLTRRRFNYYSGWQFTLDHLRAQLCLTTVGRNFRVLVFKPMTNFYNMYEFMNMISYYAEQQGADRVTVKGIGAKVKTLRYTFPCNMLARSESQQASRLYGTGGEESFIFQ</sequence>
<dbReference type="InterPro" id="IPR036047">
    <property type="entry name" value="F-box-like_dom_sf"/>
</dbReference>
<evidence type="ECO:0000313" key="1">
    <source>
        <dbReference type="EnsemblMetazoa" id="RPRC001824-PA"/>
    </source>
</evidence>
<dbReference type="Pfam" id="PF12937">
    <property type="entry name" value="F-box-like"/>
    <property type="match status" value="1"/>
</dbReference>
<proteinExistence type="predicted"/>
<dbReference type="InParanoid" id="T1HCR0"/>
<dbReference type="Proteomes" id="UP000015103">
    <property type="component" value="Unassembled WGS sequence"/>
</dbReference>
<protein>
    <submittedName>
        <fullName evidence="1">F-box domain-containing protein</fullName>
    </submittedName>
</protein>
<dbReference type="EMBL" id="ACPB03001246">
    <property type="status" value="NOT_ANNOTATED_CDS"/>
    <property type="molecule type" value="Genomic_DNA"/>
</dbReference>
<evidence type="ECO:0000313" key="2">
    <source>
        <dbReference type="Proteomes" id="UP000015103"/>
    </source>
</evidence>
<dbReference type="SUPFAM" id="SSF81383">
    <property type="entry name" value="F-box domain"/>
    <property type="match status" value="1"/>
</dbReference>
<dbReference type="PANTHER" id="PTHR20872:SF1">
    <property type="entry name" value="F-BOX DOMAIN-CONTAINING PROTEIN"/>
    <property type="match status" value="1"/>
</dbReference>
<dbReference type="Gene3D" id="1.20.1280.50">
    <property type="match status" value="1"/>
</dbReference>
<dbReference type="InterPro" id="IPR001810">
    <property type="entry name" value="F-box_dom"/>
</dbReference>
<reference evidence="1" key="1">
    <citation type="submission" date="2015-05" db="UniProtKB">
        <authorList>
            <consortium name="EnsemblMetazoa"/>
        </authorList>
    </citation>
    <scope>IDENTIFICATION</scope>
</reference>
<dbReference type="PANTHER" id="PTHR20872">
    <property type="match status" value="1"/>
</dbReference>
<dbReference type="AlphaFoldDB" id="T1HCR0"/>
<keyword evidence="2" id="KW-1185">Reference proteome</keyword>
<dbReference type="VEuPathDB" id="VectorBase:RPRC001824"/>
<dbReference type="PROSITE" id="PS50181">
    <property type="entry name" value="FBOX"/>
    <property type="match status" value="1"/>
</dbReference>
<dbReference type="eggNOG" id="KOG1947">
    <property type="taxonomic scope" value="Eukaryota"/>
</dbReference>
<dbReference type="HOGENOM" id="CLU_1549549_0_0_1"/>
<dbReference type="EnsemblMetazoa" id="RPRC001824-RA">
    <property type="protein sequence ID" value="RPRC001824-PA"/>
    <property type="gene ID" value="RPRC001824"/>
</dbReference>
<dbReference type="STRING" id="13249.T1HCR0"/>
<organism evidence="1 2">
    <name type="scientific">Rhodnius prolixus</name>
    <name type="common">Triatomid bug</name>
    <dbReference type="NCBI Taxonomy" id="13249"/>
    <lineage>
        <taxon>Eukaryota</taxon>
        <taxon>Metazoa</taxon>
        <taxon>Ecdysozoa</taxon>
        <taxon>Arthropoda</taxon>
        <taxon>Hexapoda</taxon>
        <taxon>Insecta</taxon>
        <taxon>Pterygota</taxon>
        <taxon>Neoptera</taxon>
        <taxon>Paraneoptera</taxon>
        <taxon>Hemiptera</taxon>
        <taxon>Heteroptera</taxon>
        <taxon>Panheteroptera</taxon>
        <taxon>Cimicomorpha</taxon>
        <taxon>Reduviidae</taxon>
        <taxon>Triatominae</taxon>
        <taxon>Rhodnius</taxon>
    </lineage>
</organism>